<evidence type="ECO:0000313" key="1">
    <source>
        <dbReference type="EMBL" id="SMF71293.1"/>
    </source>
</evidence>
<name>A0A1X7GKR0_TRICW</name>
<reference evidence="2" key="1">
    <citation type="submission" date="2017-04" db="EMBL/GenBank/DDBJ databases">
        <authorList>
            <person name="Varghese N."/>
            <person name="Submissions S."/>
        </authorList>
    </citation>
    <scope>NUCLEOTIDE SEQUENCE [LARGE SCALE GENOMIC DNA]</scope>
    <source>
        <strain evidence="2">Ballard 720</strain>
    </source>
</reference>
<sequence>MAAQSIKPHPMPEIAGFIAQLKAAFGVEAIDTAIRRGKAGEPTFHAEENGHKVGTAGPAHEFTWRVDGAVRARHYCRGCDGSCVGTDTRCEQDRNMHSSIHD</sequence>
<gene>
    <name evidence="1" type="ORF">SAMN06295900_116142</name>
</gene>
<dbReference type="Proteomes" id="UP000192911">
    <property type="component" value="Unassembled WGS sequence"/>
</dbReference>
<evidence type="ECO:0000313" key="2">
    <source>
        <dbReference type="Proteomes" id="UP000192911"/>
    </source>
</evidence>
<proteinExistence type="predicted"/>
<dbReference type="RefSeq" id="WP_085229883.1">
    <property type="nucleotide sequence ID" value="NZ_BSQD01000014.1"/>
</dbReference>
<protein>
    <submittedName>
        <fullName evidence="1">Uncharacterized protein</fullName>
    </submittedName>
</protein>
<dbReference type="STRING" id="28094.SAMN06295900_116142"/>
<accession>A0A1X7GKR0</accession>
<dbReference type="AlphaFoldDB" id="A0A1X7GKR0"/>
<organism evidence="1 2">
    <name type="scientific">Trinickia caryophylli</name>
    <name type="common">Paraburkholderia caryophylli</name>
    <dbReference type="NCBI Taxonomy" id="28094"/>
    <lineage>
        <taxon>Bacteria</taxon>
        <taxon>Pseudomonadati</taxon>
        <taxon>Pseudomonadota</taxon>
        <taxon>Betaproteobacteria</taxon>
        <taxon>Burkholderiales</taxon>
        <taxon>Burkholderiaceae</taxon>
        <taxon>Trinickia</taxon>
    </lineage>
</organism>
<dbReference type="EMBL" id="FXAH01000016">
    <property type="protein sequence ID" value="SMF71293.1"/>
    <property type="molecule type" value="Genomic_DNA"/>
</dbReference>
<dbReference type="GeneID" id="95552127"/>
<dbReference type="OrthoDB" id="9007604at2"/>
<keyword evidence="2" id="KW-1185">Reference proteome</keyword>